<evidence type="ECO:0000313" key="2">
    <source>
        <dbReference type="Proteomes" id="UP000242520"/>
    </source>
</evidence>
<accession>A0A1M5QMJ2</accession>
<name>A0A1M5QMJ2_9FIRM</name>
<dbReference type="EMBL" id="FQXH01000008">
    <property type="protein sequence ID" value="SHH14783.1"/>
    <property type="molecule type" value="Genomic_DNA"/>
</dbReference>
<keyword evidence="2" id="KW-1185">Reference proteome</keyword>
<reference evidence="2" key="1">
    <citation type="submission" date="2016-11" db="EMBL/GenBank/DDBJ databases">
        <authorList>
            <person name="Varghese N."/>
            <person name="Submissions S."/>
        </authorList>
    </citation>
    <scope>NUCLEOTIDE SEQUENCE [LARGE SCALE GENOMIC DNA]</scope>
    <source>
        <strain evidence="2">DSM 15285</strain>
    </source>
</reference>
<protein>
    <submittedName>
        <fullName evidence="1">Uncharacterized protein</fullName>
    </submittedName>
</protein>
<organism evidence="1 2">
    <name type="scientific">Tepidibacter thalassicus DSM 15285</name>
    <dbReference type="NCBI Taxonomy" id="1123350"/>
    <lineage>
        <taxon>Bacteria</taxon>
        <taxon>Bacillati</taxon>
        <taxon>Bacillota</taxon>
        <taxon>Clostridia</taxon>
        <taxon>Peptostreptococcales</taxon>
        <taxon>Peptostreptococcaceae</taxon>
        <taxon>Tepidibacter</taxon>
    </lineage>
</organism>
<evidence type="ECO:0000313" key="1">
    <source>
        <dbReference type="EMBL" id="SHH14783.1"/>
    </source>
</evidence>
<proteinExistence type="predicted"/>
<dbReference type="STRING" id="1123350.SAMN02744040_01019"/>
<dbReference type="OrthoDB" id="1725471at2"/>
<sequence length="61" mass="6742">MENLDMSQLKSIASRCSEYSPNGLQLTSSTNSNDVACTNCEHYENSKCSLGLIDQILTNLR</sequence>
<dbReference type="Proteomes" id="UP000242520">
    <property type="component" value="Unassembled WGS sequence"/>
</dbReference>
<dbReference type="AlphaFoldDB" id="A0A1M5QMJ2"/>
<dbReference type="RefSeq" id="WP_072724279.1">
    <property type="nucleotide sequence ID" value="NZ_FQXH01000008.1"/>
</dbReference>
<gene>
    <name evidence="1" type="ORF">SAMN02744040_01019</name>
</gene>